<dbReference type="InterPro" id="IPR045864">
    <property type="entry name" value="aa-tRNA-synth_II/BPL/LPL"/>
</dbReference>
<dbReference type="FunFam" id="1.10.287.40:FF:000002">
    <property type="entry name" value="Serine--tRNA ligase, cytoplasmic"/>
    <property type="match status" value="1"/>
</dbReference>
<evidence type="ECO:0000256" key="9">
    <source>
        <dbReference type="ARBA" id="ARBA00047929"/>
    </source>
</evidence>
<comment type="similarity">
    <text evidence="1">Belongs to the class-II aminoacyl-tRNA synthetase family. Type-1 seryl-tRNA synthetase subfamily.</text>
</comment>
<evidence type="ECO:0000259" key="12">
    <source>
        <dbReference type="PROSITE" id="PS50862"/>
    </source>
</evidence>
<evidence type="ECO:0000313" key="13">
    <source>
        <dbReference type="EMBL" id="CAX75893.1"/>
    </source>
</evidence>
<evidence type="ECO:0000256" key="10">
    <source>
        <dbReference type="ARBA" id="ARBA00048823"/>
    </source>
</evidence>
<feature type="domain" description="Aminoacyl-transfer RNA synthetases class-II family profile" evidence="12">
    <location>
        <begin position="204"/>
        <end position="470"/>
    </location>
</feature>
<evidence type="ECO:0000256" key="2">
    <source>
        <dbReference type="ARBA" id="ARBA00012840"/>
    </source>
</evidence>
<evidence type="ECO:0000256" key="6">
    <source>
        <dbReference type="ARBA" id="ARBA00022917"/>
    </source>
</evidence>
<feature type="region of interest" description="Disordered" evidence="11">
    <location>
        <begin position="581"/>
        <end position="614"/>
    </location>
</feature>
<dbReference type="InterPro" id="IPR002317">
    <property type="entry name" value="Ser-tRNA-ligase_type_1"/>
</dbReference>
<organism evidence="13">
    <name type="scientific">Schistosoma japonicum</name>
    <name type="common">Blood fluke</name>
    <dbReference type="NCBI Taxonomy" id="6182"/>
    <lineage>
        <taxon>Eukaryota</taxon>
        <taxon>Metazoa</taxon>
        <taxon>Spiralia</taxon>
        <taxon>Lophotrochozoa</taxon>
        <taxon>Platyhelminthes</taxon>
        <taxon>Trematoda</taxon>
        <taxon>Digenea</taxon>
        <taxon>Strigeidida</taxon>
        <taxon>Schistosomatoidea</taxon>
        <taxon>Schistosomatidae</taxon>
        <taxon>Schistosoma</taxon>
    </lineage>
</organism>
<dbReference type="GO" id="GO:0006434">
    <property type="term" value="P:seryl-tRNA aminoacylation"/>
    <property type="evidence" value="ECO:0007669"/>
    <property type="project" value="InterPro"/>
</dbReference>
<dbReference type="EMBL" id="FN320167">
    <property type="protein sequence ID" value="CAX75893.1"/>
    <property type="molecule type" value="mRNA"/>
</dbReference>
<dbReference type="PRINTS" id="PR00981">
    <property type="entry name" value="TRNASYNTHSER"/>
</dbReference>
<dbReference type="CDD" id="cd00770">
    <property type="entry name" value="SerRS_core"/>
    <property type="match status" value="1"/>
</dbReference>
<comment type="catalytic activity">
    <reaction evidence="9">
        <text>tRNA(Sec) + L-serine + ATP = L-seryl-tRNA(Sec) + AMP + diphosphate + H(+)</text>
        <dbReference type="Rhea" id="RHEA:42580"/>
        <dbReference type="Rhea" id="RHEA-COMP:9742"/>
        <dbReference type="Rhea" id="RHEA-COMP:10128"/>
        <dbReference type="ChEBI" id="CHEBI:15378"/>
        <dbReference type="ChEBI" id="CHEBI:30616"/>
        <dbReference type="ChEBI" id="CHEBI:33019"/>
        <dbReference type="ChEBI" id="CHEBI:33384"/>
        <dbReference type="ChEBI" id="CHEBI:78442"/>
        <dbReference type="ChEBI" id="CHEBI:78533"/>
        <dbReference type="ChEBI" id="CHEBI:456215"/>
        <dbReference type="EC" id="6.1.1.11"/>
    </reaction>
</comment>
<keyword evidence="7 13" id="KW-0030">Aminoacyl-tRNA synthetase</keyword>
<reference evidence="13" key="2">
    <citation type="submission" date="2009-03" db="EMBL/GenBank/DDBJ databases">
        <authorList>
            <person name="Gang L."/>
        </authorList>
    </citation>
    <scope>NUCLEOTIDE SEQUENCE</scope>
    <source>
        <strain evidence="13">Anhui</strain>
    </source>
</reference>
<dbReference type="PROSITE" id="PS50862">
    <property type="entry name" value="AA_TRNA_LIGASE_II"/>
    <property type="match status" value="1"/>
</dbReference>
<dbReference type="Pfam" id="PF02403">
    <property type="entry name" value="Seryl_tRNA_N"/>
    <property type="match status" value="1"/>
</dbReference>
<dbReference type="InterPro" id="IPR006195">
    <property type="entry name" value="aa-tRNA-synth_II"/>
</dbReference>
<dbReference type="Gene3D" id="3.30.930.10">
    <property type="entry name" value="Bira Bifunctional Protein, Domain 2"/>
    <property type="match status" value="1"/>
</dbReference>
<dbReference type="AlphaFoldDB" id="C1LMG5"/>
<evidence type="ECO:0000256" key="1">
    <source>
        <dbReference type="ARBA" id="ARBA00010728"/>
    </source>
</evidence>
<proteinExistence type="evidence at transcript level"/>
<dbReference type="Gene3D" id="1.10.287.40">
    <property type="entry name" value="Serine-tRNA synthetase, tRNA binding domain"/>
    <property type="match status" value="1"/>
</dbReference>
<dbReference type="NCBIfam" id="TIGR00414">
    <property type="entry name" value="serS"/>
    <property type="match status" value="1"/>
</dbReference>
<feature type="compositionally biased region" description="Basic residues" evidence="11">
    <location>
        <begin position="601"/>
        <end position="614"/>
    </location>
</feature>
<name>C1LMG5_SCHJA</name>
<dbReference type="SUPFAM" id="SSF55681">
    <property type="entry name" value="Class II aaRS and biotin synthetases"/>
    <property type="match status" value="1"/>
</dbReference>
<comment type="catalytic activity">
    <reaction evidence="10">
        <text>tRNA(Ser) + L-serine + ATP = L-seryl-tRNA(Ser) + AMP + diphosphate + H(+)</text>
        <dbReference type="Rhea" id="RHEA:12292"/>
        <dbReference type="Rhea" id="RHEA-COMP:9669"/>
        <dbReference type="Rhea" id="RHEA-COMP:9703"/>
        <dbReference type="ChEBI" id="CHEBI:15378"/>
        <dbReference type="ChEBI" id="CHEBI:30616"/>
        <dbReference type="ChEBI" id="CHEBI:33019"/>
        <dbReference type="ChEBI" id="CHEBI:33384"/>
        <dbReference type="ChEBI" id="CHEBI:78442"/>
        <dbReference type="ChEBI" id="CHEBI:78533"/>
        <dbReference type="ChEBI" id="CHEBI:456215"/>
        <dbReference type="EC" id="6.1.1.11"/>
    </reaction>
</comment>
<reference evidence="13" key="1">
    <citation type="journal article" date="2009" name="Nature">
        <title>The Schistosoma japonicum genome reveals features of host-parasite interplay.</title>
        <authorList>
            <person name="Liu F."/>
            <person name="Zhou Y."/>
            <person name="Wang Z.Q."/>
            <person name="Lu G."/>
            <person name="Zheng H."/>
            <person name="Brindley P.J."/>
            <person name="McManus D.P."/>
            <person name="Blair D."/>
            <person name="Zhang Q.H."/>
            <person name="Zhong Y."/>
            <person name="Wang S."/>
            <person name="Han Z.G."/>
            <person name="Chen Z."/>
        </authorList>
    </citation>
    <scope>NUCLEOTIDE SEQUENCE</scope>
    <source>
        <strain evidence="13">Anhui</strain>
    </source>
</reference>
<dbReference type="SUPFAM" id="SSF46589">
    <property type="entry name" value="tRNA-binding arm"/>
    <property type="match status" value="1"/>
</dbReference>
<evidence type="ECO:0000256" key="8">
    <source>
        <dbReference type="ARBA" id="ARBA00031113"/>
    </source>
</evidence>
<dbReference type="Pfam" id="PF00587">
    <property type="entry name" value="tRNA-synt_2b"/>
    <property type="match status" value="1"/>
</dbReference>
<dbReference type="InterPro" id="IPR002314">
    <property type="entry name" value="aa-tRNA-synt_IIb"/>
</dbReference>
<dbReference type="FunFam" id="3.30.930.10:FF:000026">
    <property type="entry name" value="Seryl-tRNA synthetase, cytoplasmic"/>
    <property type="match status" value="1"/>
</dbReference>
<evidence type="ECO:0000256" key="7">
    <source>
        <dbReference type="ARBA" id="ARBA00023146"/>
    </source>
</evidence>
<dbReference type="InterPro" id="IPR015866">
    <property type="entry name" value="Ser-tRNA-synth_1_N"/>
</dbReference>
<dbReference type="PANTHER" id="PTHR11778">
    <property type="entry name" value="SERYL-TRNA SYNTHETASE"/>
    <property type="match status" value="1"/>
</dbReference>
<dbReference type="GO" id="GO:0005524">
    <property type="term" value="F:ATP binding"/>
    <property type="evidence" value="ECO:0007669"/>
    <property type="project" value="UniProtKB-KW"/>
</dbReference>
<sequence length="614" mass="70131">MVLDLDLFRTDKGGDPDVIRSNEIKRFRGTKLVDLVVEADENWRKARFRADHLNKVKNLCSKAIAKRIKDNEDSPDCQITIFKGVLERLDSLADVDLQPLSIAQLKSLSCFIDEEIKTNAASLIELESIRQHHLYEIGNLLHPDVPISKDEEDNLIIRTFGKSDFRKPLSHVDLVVMVDGFDGERGSMVAGGRGYFLKGPLVFLEQAIINLALRMLDERGYTTLYTPFFMRKEAMRAVAQLSQFDEELYKVTGRRELNATANHDSQTSENEEEEKYLIATSEQPIAAFHQNEWLPINQLPIKYAGISTCFRQEVGSHGRDTRGIFRVHQFEKVEQFCITSPHDNLSWEMFDHMISNAEAFYQALKLPYRIVSIVSGELNNAAAMKYDLEGWFPGSGAFRELVSCSNCLDYQSRRLAIRFGQTKKMNKSVEYVHMLNATMCATTRVICAILENYQTEHGITVPDVLRSLMPKKYQNFIPFKGHEDKIPVSIEHMQETIYNSSNIKLRDETSFNELNERINFLTGATESGIANAISQITEVQKRIEDKLNILSLVGTNGHVEESLHDKPSTLVHVVKDRNDLEIENKDTFDNESTTQEPADSKKKRKKKPKKKQSE</sequence>
<evidence type="ECO:0000256" key="5">
    <source>
        <dbReference type="ARBA" id="ARBA00022840"/>
    </source>
</evidence>
<protein>
    <recommendedName>
        <fullName evidence="2">serine--tRNA ligase</fullName>
        <ecNumber evidence="2">6.1.1.11</ecNumber>
    </recommendedName>
    <alternativeName>
        <fullName evidence="8">Seryl-tRNA synthetase</fullName>
    </alternativeName>
</protein>
<gene>
    <name evidence="13" type="primary">srs-2</name>
</gene>
<dbReference type="EC" id="6.1.1.11" evidence="2"/>
<evidence type="ECO:0000256" key="11">
    <source>
        <dbReference type="SAM" id="MobiDB-lite"/>
    </source>
</evidence>
<keyword evidence="6" id="KW-0648">Protein biosynthesis</keyword>
<dbReference type="InterPro" id="IPR033729">
    <property type="entry name" value="SerRS_core"/>
</dbReference>
<evidence type="ECO:0000256" key="4">
    <source>
        <dbReference type="ARBA" id="ARBA00022741"/>
    </source>
</evidence>
<keyword evidence="4" id="KW-0547">Nucleotide-binding</keyword>
<dbReference type="GO" id="GO:0004828">
    <property type="term" value="F:serine-tRNA ligase activity"/>
    <property type="evidence" value="ECO:0007669"/>
    <property type="project" value="UniProtKB-EC"/>
</dbReference>
<keyword evidence="5" id="KW-0067">ATP-binding</keyword>
<keyword evidence="3 13" id="KW-0436">Ligase</keyword>
<dbReference type="InterPro" id="IPR042103">
    <property type="entry name" value="SerRS_1_N_sf"/>
</dbReference>
<dbReference type="InterPro" id="IPR010978">
    <property type="entry name" value="tRNA-bd_arm"/>
</dbReference>
<accession>C1LMG5</accession>
<evidence type="ECO:0000256" key="3">
    <source>
        <dbReference type="ARBA" id="ARBA00022598"/>
    </source>
</evidence>